<keyword evidence="3" id="KW-1185">Reference proteome</keyword>
<name>A0A812DQ37_ACAPH</name>
<keyword evidence="1" id="KW-0812">Transmembrane</keyword>
<dbReference type="EMBL" id="CAHIKZ030004156">
    <property type="protein sequence ID" value="CAE1308148.1"/>
    <property type="molecule type" value="Genomic_DNA"/>
</dbReference>
<accession>A0A812DQ37</accession>
<evidence type="ECO:0000313" key="2">
    <source>
        <dbReference type="EMBL" id="CAE1308148.1"/>
    </source>
</evidence>
<keyword evidence="1" id="KW-0472">Membrane</keyword>
<evidence type="ECO:0000256" key="1">
    <source>
        <dbReference type="SAM" id="Phobius"/>
    </source>
</evidence>
<reference evidence="2" key="1">
    <citation type="submission" date="2021-01" db="EMBL/GenBank/DDBJ databases">
        <authorList>
            <person name="Li R."/>
            <person name="Bekaert M."/>
        </authorList>
    </citation>
    <scope>NUCLEOTIDE SEQUENCE</scope>
    <source>
        <strain evidence="2">Farmed</strain>
    </source>
</reference>
<dbReference type="AlphaFoldDB" id="A0A812DQ37"/>
<evidence type="ECO:0008006" key="4">
    <source>
        <dbReference type="Google" id="ProtNLM"/>
    </source>
</evidence>
<protein>
    <recommendedName>
        <fullName evidence="4">Transmembrane protein</fullName>
    </recommendedName>
</protein>
<feature type="transmembrane region" description="Helical" evidence="1">
    <location>
        <begin position="75"/>
        <end position="95"/>
    </location>
</feature>
<dbReference type="Proteomes" id="UP000597762">
    <property type="component" value="Unassembled WGS sequence"/>
</dbReference>
<feature type="transmembrane region" description="Helical" evidence="1">
    <location>
        <begin position="107"/>
        <end position="126"/>
    </location>
</feature>
<sequence length="261" mass="29485">MSLRQVSTFRNHHYHQPLPVESGQRHRRRRFGLQSAAHLIWRHSKCLILRCLVGKELKNRPIFIRGKDDKDVHESLLFSSTPPSLFTSLLSLPLLSLPPLSSLPSSSLSLSSVLSLFSLLFFFSLFSSMSLLVSTLLSLSSLLSLLVSVSLFSSLVMVKFKINVSPHSSSLFHVPLTRHLCSVGTFSSLCKCPLRFLNYSSTFFFLLFLPFYLRFFLIFSHSFPVYCSRMSFCGPRPNLVTDLPFPPTLVPTRITLPALDG</sequence>
<feature type="transmembrane region" description="Helical" evidence="1">
    <location>
        <begin position="203"/>
        <end position="226"/>
    </location>
</feature>
<feature type="transmembrane region" description="Helical" evidence="1">
    <location>
        <begin position="133"/>
        <end position="158"/>
    </location>
</feature>
<comment type="caution">
    <text evidence="2">The sequence shown here is derived from an EMBL/GenBank/DDBJ whole genome shotgun (WGS) entry which is preliminary data.</text>
</comment>
<proteinExistence type="predicted"/>
<organism evidence="2 3">
    <name type="scientific">Acanthosepion pharaonis</name>
    <name type="common">Pharaoh cuttlefish</name>
    <name type="synonym">Sepia pharaonis</name>
    <dbReference type="NCBI Taxonomy" id="158019"/>
    <lineage>
        <taxon>Eukaryota</taxon>
        <taxon>Metazoa</taxon>
        <taxon>Spiralia</taxon>
        <taxon>Lophotrochozoa</taxon>
        <taxon>Mollusca</taxon>
        <taxon>Cephalopoda</taxon>
        <taxon>Coleoidea</taxon>
        <taxon>Decapodiformes</taxon>
        <taxon>Sepiida</taxon>
        <taxon>Sepiina</taxon>
        <taxon>Sepiidae</taxon>
        <taxon>Acanthosepion</taxon>
    </lineage>
</organism>
<evidence type="ECO:0000313" key="3">
    <source>
        <dbReference type="Proteomes" id="UP000597762"/>
    </source>
</evidence>
<keyword evidence="1" id="KW-1133">Transmembrane helix</keyword>
<gene>
    <name evidence="2" type="ORF">SPHA_60095</name>
</gene>